<sequence>MRKSDYRTEHGVLRSCSQIPYWYGAENLIWSIGQDAISLIARYAVLISSIPLESKRSCTRFSLPKSRHGQSSGTDWRTDFRPATKKSPHHLKGALVYRLNQNPKAREKLLISPLAPFERLPCHSFLDFEFLGDGATSVAFLIFV</sequence>
<dbReference type="AlphaFoldDB" id="A0A1L9UXT7"/>
<protein>
    <submittedName>
        <fullName evidence="1">Uncharacterized protein</fullName>
    </submittedName>
</protein>
<dbReference type="EMBL" id="KV878680">
    <property type="protein sequence ID" value="OJJ76488.1"/>
    <property type="molecule type" value="Genomic_DNA"/>
</dbReference>
<dbReference type="RefSeq" id="XP_067483735.1">
    <property type="nucleotide sequence ID" value="XM_067624487.1"/>
</dbReference>
<accession>A0A1L9UXT7</accession>
<dbReference type="Proteomes" id="UP000184499">
    <property type="component" value="Unassembled WGS sequence"/>
</dbReference>
<evidence type="ECO:0000313" key="1">
    <source>
        <dbReference type="EMBL" id="OJJ76488.1"/>
    </source>
</evidence>
<evidence type="ECO:0000313" key="2">
    <source>
        <dbReference type="Proteomes" id="UP000184499"/>
    </source>
</evidence>
<dbReference type="VEuPathDB" id="FungiDB:ASPBRDRAFT_410928"/>
<organism evidence="1 2">
    <name type="scientific">Aspergillus brasiliensis (strain CBS 101740 / IMI 381727 / IBT 21946)</name>
    <dbReference type="NCBI Taxonomy" id="767769"/>
    <lineage>
        <taxon>Eukaryota</taxon>
        <taxon>Fungi</taxon>
        <taxon>Dikarya</taxon>
        <taxon>Ascomycota</taxon>
        <taxon>Pezizomycotina</taxon>
        <taxon>Eurotiomycetes</taxon>
        <taxon>Eurotiomycetidae</taxon>
        <taxon>Eurotiales</taxon>
        <taxon>Aspergillaceae</taxon>
        <taxon>Aspergillus</taxon>
        <taxon>Aspergillus subgen. Circumdati</taxon>
    </lineage>
</organism>
<dbReference type="GeneID" id="93576975"/>
<gene>
    <name evidence="1" type="ORF">ASPBRDRAFT_410928</name>
</gene>
<proteinExistence type="predicted"/>
<reference evidence="2" key="1">
    <citation type="journal article" date="2017" name="Genome Biol.">
        <title>Comparative genomics reveals high biological diversity and specific adaptations in the industrially and medically important fungal genus Aspergillus.</title>
        <authorList>
            <person name="de Vries R.P."/>
            <person name="Riley R."/>
            <person name="Wiebenga A."/>
            <person name="Aguilar-Osorio G."/>
            <person name="Amillis S."/>
            <person name="Uchima C.A."/>
            <person name="Anderluh G."/>
            <person name="Asadollahi M."/>
            <person name="Askin M."/>
            <person name="Barry K."/>
            <person name="Battaglia E."/>
            <person name="Bayram O."/>
            <person name="Benocci T."/>
            <person name="Braus-Stromeyer S.A."/>
            <person name="Caldana C."/>
            <person name="Canovas D."/>
            <person name="Cerqueira G.C."/>
            <person name="Chen F."/>
            <person name="Chen W."/>
            <person name="Choi C."/>
            <person name="Clum A."/>
            <person name="Dos Santos R.A."/>
            <person name="Damasio A.R."/>
            <person name="Diallinas G."/>
            <person name="Emri T."/>
            <person name="Fekete E."/>
            <person name="Flipphi M."/>
            <person name="Freyberg S."/>
            <person name="Gallo A."/>
            <person name="Gournas C."/>
            <person name="Habgood R."/>
            <person name="Hainaut M."/>
            <person name="Harispe M.L."/>
            <person name="Henrissat B."/>
            <person name="Hilden K.S."/>
            <person name="Hope R."/>
            <person name="Hossain A."/>
            <person name="Karabika E."/>
            <person name="Karaffa L."/>
            <person name="Karanyi Z."/>
            <person name="Krasevec N."/>
            <person name="Kuo A."/>
            <person name="Kusch H."/>
            <person name="LaButti K."/>
            <person name="Lagendijk E.L."/>
            <person name="Lapidus A."/>
            <person name="Levasseur A."/>
            <person name="Lindquist E."/>
            <person name="Lipzen A."/>
            <person name="Logrieco A.F."/>
            <person name="MacCabe A."/>
            <person name="Maekelae M.R."/>
            <person name="Malavazi I."/>
            <person name="Melin P."/>
            <person name="Meyer V."/>
            <person name="Mielnichuk N."/>
            <person name="Miskei M."/>
            <person name="Molnar A.P."/>
            <person name="Mule G."/>
            <person name="Ngan C.Y."/>
            <person name="Orejas M."/>
            <person name="Orosz E."/>
            <person name="Ouedraogo J.P."/>
            <person name="Overkamp K.M."/>
            <person name="Park H.-S."/>
            <person name="Perrone G."/>
            <person name="Piumi F."/>
            <person name="Punt P.J."/>
            <person name="Ram A.F."/>
            <person name="Ramon A."/>
            <person name="Rauscher S."/>
            <person name="Record E."/>
            <person name="Riano-Pachon D.M."/>
            <person name="Robert V."/>
            <person name="Roehrig J."/>
            <person name="Ruller R."/>
            <person name="Salamov A."/>
            <person name="Salih N.S."/>
            <person name="Samson R.A."/>
            <person name="Sandor E."/>
            <person name="Sanguinetti M."/>
            <person name="Schuetze T."/>
            <person name="Sepcic K."/>
            <person name="Shelest E."/>
            <person name="Sherlock G."/>
            <person name="Sophianopoulou V."/>
            <person name="Squina F.M."/>
            <person name="Sun H."/>
            <person name="Susca A."/>
            <person name="Todd R.B."/>
            <person name="Tsang A."/>
            <person name="Unkles S.E."/>
            <person name="van de Wiele N."/>
            <person name="van Rossen-Uffink D."/>
            <person name="Oliveira J.V."/>
            <person name="Vesth T.C."/>
            <person name="Visser J."/>
            <person name="Yu J.-H."/>
            <person name="Zhou M."/>
            <person name="Andersen M.R."/>
            <person name="Archer D.B."/>
            <person name="Baker S.E."/>
            <person name="Benoit I."/>
            <person name="Brakhage A.A."/>
            <person name="Braus G.H."/>
            <person name="Fischer R."/>
            <person name="Frisvad J.C."/>
            <person name="Goldman G.H."/>
            <person name="Houbraken J."/>
            <person name="Oakley B."/>
            <person name="Pocsi I."/>
            <person name="Scazzocchio C."/>
            <person name="Seiboth B."/>
            <person name="vanKuyk P.A."/>
            <person name="Wortman J."/>
            <person name="Dyer P.S."/>
            <person name="Grigoriev I.V."/>
        </authorList>
    </citation>
    <scope>NUCLEOTIDE SEQUENCE [LARGE SCALE GENOMIC DNA]</scope>
    <source>
        <strain evidence="2">CBS 101740 / IMI 381727 / IBT 21946</strain>
    </source>
</reference>
<name>A0A1L9UXT7_ASPBC</name>
<keyword evidence="2" id="KW-1185">Reference proteome</keyword>